<dbReference type="InterPro" id="IPR050570">
    <property type="entry name" value="Cell_wall_metabolism_enzyme"/>
</dbReference>
<dbReference type="Proteomes" id="UP000644441">
    <property type="component" value="Unassembled WGS sequence"/>
</dbReference>
<dbReference type="CDD" id="cd12797">
    <property type="entry name" value="M23_peptidase"/>
    <property type="match status" value="1"/>
</dbReference>
<keyword evidence="3" id="KW-0732">Signal</keyword>
<dbReference type="PANTHER" id="PTHR21666:SF270">
    <property type="entry name" value="MUREIN HYDROLASE ACTIVATOR ENVC"/>
    <property type="match status" value="1"/>
</dbReference>
<dbReference type="EMBL" id="ARXR01000002">
    <property type="protein sequence ID" value="MBF5051783.1"/>
    <property type="molecule type" value="Genomic_DNA"/>
</dbReference>
<accession>A0ABS0ACD0</accession>
<evidence type="ECO:0000259" key="4">
    <source>
        <dbReference type="Pfam" id="PF01551"/>
    </source>
</evidence>
<evidence type="ECO:0000313" key="6">
    <source>
        <dbReference type="Proteomes" id="UP000644441"/>
    </source>
</evidence>
<reference evidence="5 6" key="1">
    <citation type="submission" date="2012-09" db="EMBL/GenBank/DDBJ databases">
        <title>Genome Sequence of alkane-degrading Bacterium Alcanivorax venustensis ISO4.</title>
        <authorList>
            <person name="Lai Q."/>
            <person name="Shao Z."/>
        </authorList>
    </citation>
    <scope>NUCLEOTIDE SEQUENCE [LARGE SCALE GENOMIC DNA]</scope>
    <source>
        <strain evidence="5 6">ISO4</strain>
    </source>
</reference>
<feature type="region of interest" description="Disordered" evidence="2">
    <location>
        <begin position="51"/>
        <end position="83"/>
    </location>
</feature>
<dbReference type="RefSeq" id="WP_194854963.1">
    <property type="nucleotide sequence ID" value="NZ_ARXR01000002.1"/>
</dbReference>
<protein>
    <recommendedName>
        <fullName evidence="4">M23ase beta-sheet core domain-containing protein</fullName>
    </recommendedName>
</protein>
<dbReference type="Pfam" id="PF01551">
    <property type="entry name" value="Peptidase_M23"/>
    <property type="match status" value="1"/>
</dbReference>
<dbReference type="GeneID" id="99764840"/>
<dbReference type="PANTHER" id="PTHR21666">
    <property type="entry name" value="PEPTIDASE-RELATED"/>
    <property type="match status" value="1"/>
</dbReference>
<keyword evidence="6" id="KW-1185">Reference proteome</keyword>
<comment type="caution">
    <text evidence="5">The sequence shown here is derived from an EMBL/GenBank/DDBJ whole genome shotgun (WGS) entry which is preliminary data.</text>
</comment>
<name>A0ABS0ACD0_9GAMM</name>
<feature type="signal peptide" evidence="3">
    <location>
        <begin position="1"/>
        <end position="29"/>
    </location>
</feature>
<organism evidence="5 6">
    <name type="scientific">Alloalcanivorax venustensis ISO4</name>
    <dbReference type="NCBI Taxonomy" id="1177184"/>
    <lineage>
        <taxon>Bacteria</taxon>
        <taxon>Pseudomonadati</taxon>
        <taxon>Pseudomonadota</taxon>
        <taxon>Gammaproteobacteria</taxon>
        <taxon>Oceanospirillales</taxon>
        <taxon>Alcanivoracaceae</taxon>
        <taxon>Alloalcanivorax</taxon>
    </lineage>
</organism>
<evidence type="ECO:0000256" key="2">
    <source>
        <dbReference type="SAM" id="MobiDB-lite"/>
    </source>
</evidence>
<dbReference type="Gene3D" id="6.10.250.3150">
    <property type="match status" value="1"/>
</dbReference>
<dbReference type="SUPFAM" id="SSF51261">
    <property type="entry name" value="Duplicated hybrid motif"/>
    <property type="match status" value="1"/>
</dbReference>
<evidence type="ECO:0000313" key="5">
    <source>
        <dbReference type="EMBL" id="MBF5051783.1"/>
    </source>
</evidence>
<dbReference type="Gene3D" id="2.70.70.10">
    <property type="entry name" value="Glucose Permease (Domain IIA)"/>
    <property type="match status" value="1"/>
</dbReference>
<gene>
    <name evidence="5" type="ORF">ISO4_00385</name>
</gene>
<evidence type="ECO:0000256" key="3">
    <source>
        <dbReference type="SAM" id="SignalP"/>
    </source>
</evidence>
<feature type="domain" description="M23ase beta-sheet core" evidence="4">
    <location>
        <begin position="285"/>
        <end position="378"/>
    </location>
</feature>
<evidence type="ECO:0000256" key="1">
    <source>
        <dbReference type="SAM" id="Coils"/>
    </source>
</evidence>
<dbReference type="InterPro" id="IPR011055">
    <property type="entry name" value="Dup_hybrid_motif"/>
</dbReference>
<feature type="coiled-coil region" evidence="1">
    <location>
        <begin position="160"/>
        <end position="243"/>
    </location>
</feature>
<sequence>MTEPVKPHFRLLTLLIVPALVLTSAGAPAEEPSEQQLEALKERIEALSEAQQKEARQRDSVQSELREAETRVGELTRERRQLERDARQAESRLARLEAEQAELAEEKKVQLRWLVKTVRASYQSGREERLKLMLNQQEPDQIARLLRYQEYFQRARTDRLADLEDELVELRRVAQEVADARADLLDRRTALARSQEQLEQAARERETTLAKLERSLDQRGGDIDRLRADQQRLEKLLAEMERSMPEMAPADRGTPFAKLAGELPWPVPGEVLSSFNSSREGALRWEGVVLAAEEGTPVRAIHPGRVVFADWMRGYGLLTIVDHGGGYLTLYGYNQSLLRDVGEWVAVGDTLALAGQSGGNSRSALYFEIRNRGKVVNPTRWCDRRVTLPPIARN</sequence>
<keyword evidence="1" id="KW-0175">Coiled coil</keyword>
<proteinExistence type="predicted"/>
<dbReference type="InterPro" id="IPR016047">
    <property type="entry name" value="M23ase_b-sheet_dom"/>
</dbReference>
<feature type="chain" id="PRO_5047051928" description="M23ase beta-sheet core domain-containing protein" evidence="3">
    <location>
        <begin position="30"/>
        <end position="394"/>
    </location>
</feature>